<keyword evidence="7" id="KW-0378">Hydrolase</keyword>
<comment type="catalytic activity">
    <reaction evidence="13">
        <text>Preferential cleavage: (Ac)2-L-Lys-D-Ala-|-D-Ala. Also transpeptidation of peptidyl-alanyl moieties that are N-acyl substituents of D-alanine.</text>
        <dbReference type="EC" id="3.4.16.4"/>
    </reaction>
</comment>
<keyword evidence="10 15" id="KW-0472">Membrane</keyword>
<evidence type="ECO:0000259" key="16">
    <source>
        <dbReference type="Pfam" id="PF00905"/>
    </source>
</evidence>
<dbReference type="EMBL" id="LGRV01000007">
    <property type="protein sequence ID" value="KOS66530.1"/>
    <property type="molecule type" value="Genomic_DNA"/>
</dbReference>
<dbReference type="PANTHER" id="PTHR32282:SF11">
    <property type="entry name" value="PENICILLIN-BINDING PROTEIN 1B"/>
    <property type="match status" value="1"/>
</dbReference>
<evidence type="ECO:0000313" key="19">
    <source>
        <dbReference type="Proteomes" id="UP000050668"/>
    </source>
</evidence>
<reference evidence="19" key="1">
    <citation type="submission" date="2015-07" db="EMBL/GenBank/DDBJ databases">
        <title>Fjat-14205 dsm 2895.</title>
        <authorList>
            <person name="Liu B."/>
            <person name="Wang J."/>
            <person name="Zhu Y."/>
            <person name="Liu G."/>
            <person name="Chen Q."/>
            <person name="Chen Z."/>
            <person name="Lan J."/>
            <person name="Che J."/>
            <person name="Ge C."/>
            <person name="Shi H."/>
            <person name="Pan Z."/>
            <person name="Liu X."/>
        </authorList>
    </citation>
    <scope>NUCLEOTIDE SEQUENCE [LARGE SCALE GENOMIC DNA]</scope>
    <source>
        <strain evidence="19">DSM 25560</strain>
    </source>
</reference>
<evidence type="ECO:0000256" key="11">
    <source>
        <dbReference type="ARBA" id="ARBA00023268"/>
    </source>
</evidence>
<evidence type="ECO:0000256" key="13">
    <source>
        <dbReference type="ARBA" id="ARBA00034000"/>
    </source>
</evidence>
<dbReference type="SUPFAM" id="SSF56601">
    <property type="entry name" value="beta-lactamase/transpeptidase-like"/>
    <property type="match status" value="1"/>
</dbReference>
<dbReference type="Pfam" id="PF00912">
    <property type="entry name" value="Transgly"/>
    <property type="match status" value="1"/>
</dbReference>
<organism evidence="18 19">
    <name type="scientific">Lysinibacillus contaminans</name>
    <dbReference type="NCBI Taxonomy" id="1293441"/>
    <lineage>
        <taxon>Bacteria</taxon>
        <taxon>Bacillati</taxon>
        <taxon>Bacillota</taxon>
        <taxon>Bacilli</taxon>
        <taxon>Bacillales</taxon>
        <taxon>Bacillaceae</taxon>
        <taxon>Lysinibacillus</taxon>
    </lineage>
</organism>
<sequence length="690" mass="76740">MKRKSYQRKQKRVKRTRKALTLFVAFASAIIVAFVAIRIYVQLAGAPPLTVPKASIFLDESENHIGDHFTSERRYWVDLDEMSPYLKTAVVAVEDKDFYEHNGFDFSRIAGAILVDIKAGSKVQGASTITQQYARNLYLTHEKSWTRKLNEALYAYRLEVFYDKDEILEGYLNTVYYGHGMYGVEAASRYYFSKSASDLTLAEAAMLTGVPKGPSLYSPIVNFEKATNRQHVILSLMAEQGVITEAEKTRAQQEQIVLKNDKWVAAKSVAPYFLDVAWQEASELLKSKNLDISEGGWTIQTTLNRAHQKAAEEAVADNMPDTDLQAAFVSMESNTGAVTALVGGRDYAASSFNRVTQAKRQPGSTIKPILYAAALENGYTPLTFLDVKETTFTYDKGRKTYAPKNVNGKFADHDMSMAQAIAISDNIYAVKTLEDIGFKTFHEMASRFDVNVGTEDNLSTALGTAETTLYQMTNAYNILASQGQKIAPTTIVSIKDADGNIIYENKEVEKATEPVLSKKDAYILTEMMTGMFDPVFSDYSPATGIAIRSRMTHTYAAKSGSTNSDQWLIGYTPNLTAGVWNGYDQGKNLSAKEDMAATKQIWIDFMETVNSGTKNQDFTKPKGVKGVVVDIETGKLASDACPKQRLVYLNSEDVPTEKCSNFDVLDSSTWGEIWNMLPFSLFKGDNKNEQ</sequence>
<keyword evidence="5" id="KW-0328">Glycosyltransferase</keyword>
<dbReference type="InterPro" id="IPR023346">
    <property type="entry name" value="Lysozyme-like_dom_sf"/>
</dbReference>
<gene>
    <name evidence="18" type="ORF">AEA09_17460</name>
</gene>
<evidence type="ECO:0000256" key="14">
    <source>
        <dbReference type="ARBA" id="ARBA00049902"/>
    </source>
</evidence>
<keyword evidence="12" id="KW-0961">Cell wall biogenesis/degradation</keyword>
<dbReference type="SUPFAM" id="SSF53955">
    <property type="entry name" value="Lysozyme-like"/>
    <property type="match status" value="1"/>
</dbReference>
<feature type="domain" description="Glycosyl transferase family 51" evidence="17">
    <location>
        <begin position="69"/>
        <end position="237"/>
    </location>
</feature>
<keyword evidence="11" id="KW-0511">Multifunctional enzyme</keyword>
<evidence type="ECO:0000256" key="12">
    <source>
        <dbReference type="ARBA" id="ARBA00023316"/>
    </source>
</evidence>
<evidence type="ECO:0000256" key="3">
    <source>
        <dbReference type="ARBA" id="ARBA00022645"/>
    </source>
</evidence>
<dbReference type="NCBIfam" id="TIGR02074">
    <property type="entry name" value="PBP_1a_fam"/>
    <property type="match status" value="1"/>
</dbReference>
<evidence type="ECO:0000256" key="15">
    <source>
        <dbReference type="SAM" id="Phobius"/>
    </source>
</evidence>
<evidence type="ECO:0000256" key="4">
    <source>
        <dbReference type="ARBA" id="ARBA00022670"/>
    </source>
</evidence>
<evidence type="ECO:0000256" key="7">
    <source>
        <dbReference type="ARBA" id="ARBA00022801"/>
    </source>
</evidence>
<feature type="domain" description="Penicillin-binding protein transpeptidase" evidence="16">
    <location>
        <begin position="327"/>
        <end position="579"/>
    </location>
</feature>
<dbReference type="Pfam" id="PF00905">
    <property type="entry name" value="Transpeptidase"/>
    <property type="match status" value="1"/>
</dbReference>
<protein>
    <submittedName>
        <fullName evidence="18">Penicillin-binding protein</fullName>
    </submittedName>
</protein>
<keyword evidence="2" id="KW-1003">Cell membrane</keyword>
<keyword evidence="19" id="KW-1185">Reference proteome</keyword>
<dbReference type="Proteomes" id="UP000050668">
    <property type="component" value="Unassembled WGS sequence"/>
</dbReference>
<evidence type="ECO:0000256" key="8">
    <source>
        <dbReference type="ARBA" id="ARBA00022960"/>
    </source>
</evidence>
<keyword evidence="3" id="KW-0121">Carboxypeptidase</keyword>
<feature type="transmembrane region" description="Helical" evidence="15">
    <location>
        <begin position="20"/>
        <end position="41"/>
    </location>
</feature>
<keyword evidence="15" id="KW-0812">Transmembrane</keyword>
<dbReference type="PANTHER" id="PTHR32282">
    <property type="entry name" value="BINDING PROTEIN TRANSPEPTIDASE, PUTATIVE-RELATED"/>
    <property type="match status" value="1"/>
</dbReference>
<proteinExistence type="predicted"/>
<evidence type="ECO:0000256" key="10">
    <source>
        <dbReference type="ARBA" id="ARBA00023136"/>
    </source>
</evidence>
<evidence type="ECO:0000256" key="9">
    <source>
        <dbReference type="ARBA" id="ARBA00022984"/>
    </source>
</evidence>
<dbReference type="InterPro" id="IPR012338">
    <property type="entry name" value="Beta-lactam/transpept-like"/>
</dbReference>
<keyword evidence="6" id="KW-0808">Transferase</keyword>
<keyword evidence="9" id="KW-0573">Peptidoglycan synthesis</keyword>
<dbReference type="RefSeq" id="WP_053585224.1">
    <property type="nucleotide sequence ID" value="NZ_LGRV01000007.1"/>
</dbReference>
<keyword evidence="15" id="KW-1133">Transmembrane helix</keyword>
<comment type="subcellular location">
    <subcellularLocation>
        <location evidence="1">Cell membrane</location>
    </subcellularLocation>
</comment>
<comment type="caution">
    <text evidence="18">The sequence shown here is derived from an EMBL/GenBank/DDBJ whole genome shotgun (WGS) entry which is preliminary data.</text>
</comment>
<accession>A0ABR5JWZ7</accession>
<dbReference type="InterPro" id="IPR001264">
    <property type="entry name" value="Glyco_trans_51"/>
</dbReference>
<name>A0ABR5JWZ7_9BACI</name>
<dbReference type="InterPro" id="IPR001460">
    <property type="entry name" value="PCN-bd_Tpept"/>
</dbReference>
<dbReference type="Gene3D" id="1.10.3810.10">
    <property type="entry name" value="Biosynthetic peptidoglycan transglycosylase-like"/>
    <property type="match status" value="1"/>
</dbReference>
<evidence type="ECO:0000256" key="5">
    <source>
        <dbReference type="ARBA" id="ARBA00022676"/>
    </source>
</evidence>
<evidence type="ECO:0000313" key="18">
    <source>
        <dbReference type="EMBL" id="KOS66530.1"/>
    </source>
</evidence>
<dbReference type="InterPro" id="IPR050396">
    <property type="entry name" value="Glycosyltr_51/Transpeptidase"/>
</dbReference>
<keyword evidence="4" id="KW-0645">Protease</keyword>
<evidence type="ECO:0000256" key="1">
    <source>
        <dbReference type="ARBA" id="ARBA00004236"/>
    </source>
</evidence>
<dbReference type="InterPro" id="IPR036950">
    <property type="entry name" value="PBP_transglycosylase"/>
</dbReference>
<comment type="catalytic activity">
    <reaction evidence="14">
        <text>[GlcNAc-(1-&gt;4)-Mur2Ac(oyl-L-Ala-gamma-D-Glu-L-Lys-D-Ala-D-Ala)](n)-di-trans,octa-cis-undecaprenyl diphosphate + beta-D-GlcNAc-(1-&gt;4)-Mur2Ac(oyl-L-Ala-gamma-D-Glu-L-Lys-D-Ala-D-Ala)-di-trans,octa-cis-undecaprenyl diphosphate = [GlcNAc-(1-&gt;4)-Mur2Ac(oyl-L-Ala-gamma-D-Glu-L-Lys-D-Ala-D-Ala)](n+1)-di-trans,octa-cis-undecaprenyl diphosphate + di-trans,octa-cis-undecaprenyl diphosphate + H(+)</text>
        <dbReference type="Rhea" id="RHEA:23708"/>
        <dbReference type="Rhea" id="RHEA-COMP:9602"/>
        <dbReference type="Rhea" id="RHEA-COMP:9603"/>
        <dbReference type="ChEBI" id="CHEBI:15378"/>
        <dbReference type="ChEBI" id="CHEBI:58405"/>
        <dbReference type="ChEBI" id="CHEBI:60033"/>
        <dbReference type="ChEBI" id="CHEBI:78435"/>
        <dbReference type="EC" id="2.4.99.28"/>
    </reaction>
</comment>
<evidence type="ECO:0000256" key="6">
    <source>
        <dbReference type="ARBA" id="ARBA00022679"/>
    </source>
</evidence>
<dbReference type="Gene3D" id="3.40.710.10">
    <property type="entry name" value="DD-peptidase/beta-lactamase superfamily"/>
    <property type="match status" value="1"/>
</dbReference>
<evidence type="ECO:0000256" key="2">
    <source>
        <dbReference type="ARBA" id="ARBA00022475"/>
    </source>
</evidence>
<keyword evidence="8" id="KW-0133">Cell shape</keyword>
<evidence type="ECO:0000259" key="17">
    <source>
        <dbReference type="Pfam" id="PF00912"/>
    </source>
</evidence>